<evidence type="ECO:0000313" key="3">
    <source>
        <dbReference type="Proteomes" id="UP001440612"/>
    </source>
</evidence>
<evidence type="ECO:0000256" key="1">
    <source>
        <dbReference type="SAM" id="Phobius"/>
    </source>
</evidence>
<organism evidence="2 3">
    <name type="scientific">Yoonia phaeophyticola</name>
    <dbReference type="NCBI Taxonomy" id="3137369"/>
    <lineage>
        <taxon>Bacteria</taxon>
        <taxon>Pseudomonadati</taxon>
        <taxon>Pseudomonadota</taxon>
        <taxon>Alphaproteobacteria</taxon>
        <taxon>Rhodobacterales</taxon>
        <taxon>Paracoccaceae</taxon>
        <taxon>Yoonia</taxon>
    </lineage>
</organism>
<dbReference type="Proteomes" id="UP001440612">
    <property type="component" value="Chromosome"/>
</dbReference>
<protein>
    <submittedName>
        <fullName evidence="2">Uncharacterized protein</fullName>
    </submittedName>
</protein>
<sequence length="75" mass="7837">MDADILLLLLIPTAGVALTAWLFLTLFVFVSFLGGRWLDTPADLAALCGISAPIAVGAVVGGLLGLRKKEDRIDA</sequence>
<keyword evidence="3" id="KW-1185">Reference proteome</keyword>
<dbReference type="RefSeq" id="WP_341365572.1">
    <property type="nucleotide sequence ID" value="NZ_CP150951.2"/>
</dbReference>
<keyword evidence="1" id="KW-0812">Transmembrane</keyword>
<proteinExistence type="predicted"/>
<feature type="transmembrane region" description="Helical" evidence="1">
    <location>
        <begin position="7"/>
        <end position="32"/>
    </location>
</feature>
<gene>
    <name evidence="2" type="ORF">AABB29_10970</name>
</gene>
<feature type="transmembrane region" description="Helical" evidence="1">
    <location>
        <begin position="44"/>
        <end position="66"/>
    </location>
</feature>
<evidence type="ECO:0000313" key="2">
    <source>
        <dbReference type="EMBL" id="WZC47452.1"/>
    </source>
</evidence>
<reference evidence="3" key="1">
    <citation type="submission" date="2024-04" db="EMBL/GenBank/DDBJ databases">
        <title>Phylogenomic analyses of a clade within the roseobacter group suggest taxonomic reassignments of species of the genera Aestuariivita, Citreicella, Loktanella, Nautella, Pelagibaca, Ruegeria, Thalassobius, Thiobacimonas and Tropicibacter, and the proposal o.</title>
        <authorList>
            <person name="Jeon C.O."/>
        </authorList>
    </citation>
    <scope>NUCLEOTIDE SEQUENCE [LARGE SCALE GENOMIC DNA]</scope>
    <source>
        <strain evidence="3">BS5-3</strain>
    </source>
</reference>
<name>A0ABZ2V2F4_9RHOB</name>
<keyword evidence="1" id="KW-0472">Membrane</keyword>
<accession>A0ABZ2V2F4</accession>
<dbReference type="EMBL" id="CP150951">
    <property type="protein sequence ID" value="WZC47452.1"/>
    <property type="molecule type" value="Genomic_DNA"/>
</dbReference>
<keyword evidence="1" id="KW-1133">Transmembrane helix</keyword>